<dbReference type="InterPro" id="IPR018200">
    <property type="entry name" value="USP_CS"/>
</dbReference>
<evidence type="ECO:0000313" key="4">
    <source>
        <dbReference type="Proteomes" id="UP000001357"/>
    </source>
</evidence>
<dbReference type="GO" id="GO:0004843">
    <property type="term" value="F:cysteine-type deubiquitinase activity"/>
    <property type="evidence" value="ECO:0000318"/>
    <property type="project" value="GO_Central"/>
</dbReference>
<dbReference type="PANTHER" id="PTHR24006:SF827">
    <property type="entry name" value="UBIQUITIN CARBOXYL-TERMINAL HYDROLASE 34"/>
    <property type="match status" value="1"/>
</dbReference>
<dbReference type="GO" id="GO:0006508">
    <property type="term" value="P:proteolysis"/>
    <property type="evidence" value="ECO:0007669"/>
    <property type="project" value="UniProtKB-KW"/>
</dbReference>
<keyword evidence="1" id="KW-0833">Ubl conjugation pathway</keyword>
<feature type="domain" description="USP" evidence="2">
    <location>
        <begin position="3"/>
        <end position="325"/>
    </location>
</feature>
<dbReference type="GO" id="GO:0031647">
    <property type="term" value="P:regulation of protein stability"/>
    <property type="evidence" value="ECO:0000318"/>
    <property type="project" value="GO_Central"/>
</dbReference>
<dbReference type="GeneID" id="5888358"/>
<proteinExistence type="inferred from homology"/>
<dbReference type="InterPro" id="IPR050164">
    <property type="entry name" value="Peptidase_C19"/>
</dbReference>
<organism evidence="3 4">
    <name type="scientific">Monosiga brevicollis</name>
    <name type="common">Choanoflagellate</name>
    <dbReference type="NCBI Taxonomy" id="81824"/>
    <lineage>
        <taxon>Eukaryota</taxon>
        <taxon>Choanoflagellata</taxon>
        <taxon>Craspedida</taxon>
        <taxon>Salpingoecidae</taxon>
        <taxon>Monosiga</taxon>
    </lineage>
</organism>
<keyword evidence="1" id="KW-0378">Hydrolase</keyword>
<dbReference type="RefSeq" id="XP_001743067.1">
    <property type="nucleotide sequence ID" value="XM_001743015.1"/>
</dbReference>
<dbReference type="STRING" id="81824.A9USH2"/>
<protein>
    <recommendedName>
        <fullName evidence="1">Ubiquitin carboxyl-terminal hydrolase</fullName>
        <ecNumber evidence="1">3.4.19.12</ecNumber>
    </recommendedName>
</protein>
<dbReference type="InterPro" id="IPR001394">
    <property type="entry name" value="Peptidase_C19_UCH"/>
</dbReference>
<dbReference type="GO" id="GO:0005634">
    <property type="term" value="C:nucleus"/>
    <property type="evidence" value="ECO:0000318"/>
    <property type="project" value="GO_Central"/>
</dbReference>
<dbReference type="KEGG" id="mbr:MONBRDRAFT_5793"/>
<dbReference type="EC" id="3.4.19.12" evidence="1"/>
<dbReference type="CDD" id="cd02257">
    <property type="entry name" value="Peptidase_C19"/>
    <property type="match status" value="1"/>
</dbReference>
<dbReference type="InterPro" id="IPR028889">
    <property type="entry name" value="USP"/>
</dbReference>
<gene>
    <name evidence="3" type="ORF">MONBRDRAFT_5793</name>
</gene>
<dbReference type="Pfam" id="PF00443">
    <property type="entry name" value="UCH"/>
    <property type="match status" value="2"/>
</dbReference>
<evidence type="ECO:0000256" key="1">
    <source>
        <dbReference type="RuleBase" id="RU366025"/>
    </source>
</evidence>
<evidence type="ECO:0000313" key="3">
    <source>
        <dbReference type="EMBL" id="EDQ91781.1"/>
    </source>
</evidence>
<dbReference type="FunCoup" id="A9USH2">
    <property type="interactions" value="1131"/>
</dbReference>
<reference evidence="3 4" key="1">
    <citation type="journal article" date="2008" name="Nature">
        <title>The genome of the choanoflagellate Monosiga brevicollis and the origin of metazoans.</title>
        <authorList>
            <consortium name="JGI Sequencing"/>
            <person name="King N."/>
            <person name="Westbrook M.J."/>
            <person name="Young S.L."/>
            <person name="Kuo A."/>
            <person name="Abedin M."/>
            <person name="Chapman J."/>
            <person name="Fairclough S."/>
            <person name="Hellsten U."/>
            <person name="Isogai Y."/>
            <person name="Letunic I."/>
            <person name="Marr M."/>
            <person name="Pincus D."/>
            <person name="Putnam N."/>
            <person name="Rokas A."/>
            <person name="Wright K.J."/>
            <person name="Zuzow R."/>
            <person name="Dirks W."/>
            <person name="Good M."/>
            <person name="Goodstein D."/>
            <person name="Lemons D."/>
            <person name="Li W."/>
            <person name="Lyons J.B."/>
            <person name="Morris A."/>
            <person name="Nichols S."/>
            <person name="Richter D.J."/>
            <person name="Salamov A."/>
            <person name="Bork P."/>
            <person name="Lim W.A."/>
            <person name="Manning G."/>
            <person name="Miller W.T."/>
            <person name="McGinnis W."/>
            <person name="Shapiro H."/>
            <person name="Tjian R."/>
            <person name="Grigoriev I.V."/>
            <person name="Rokhsar D."/>
        </authorList>
    </citation>
    <scope>NUCLEOTIDE SEQUENCE [LARGE SCALE GENOMIC DNA]</scope>
    <source>
        <strain evidence="4">MX1 / ATCC 50154</strain>
    </source>
</reference>
<dbReference type="PANTHER" id="PTHR24006">
    <property type="entry name" value="UBIQUITIN CARBOXYL-TERMINAL HYDROLASE"/>
    <property type="match status" value="1"/>
</dbReference>
<dbReference type="InterPro" id="IPR038765">
    <property type="entry name" value="Papain-like_cys_pep_sf"/>
</dbReference>
<dbReference type="Gene3D" id="3.90.70.10">
    <property type="entry name" value="Cysteine proteinases"/>
    <property type="match status" value="2"/>
</dbReference>
<feature type="non-terminal residue" evidence="3">
    <location>
        <position position="490"/>
    </location>
</feature>
<dbReference type="SUPFAM" id="SSF54001">
    <property type="entry name" value="Cysteine proteinases"/>
    <property type="match status" value="1"/>
</dbReference>
<accession>A9USH2</accession>
<keyword evidence="1" id="KW-0788">Thiol protease</keyword>
<keyword evidence="4" id="KW-1185">Reference proteome</keyword>
<dbReference type="PROSITE" id="PS00972">
    <property type="entry name" value="USP_1"/>
    <property type="match status" value="1"/>
</dbReference>
<sequence length="490" mass="54854">MTVGLVNLGNTCYLNSVVQCLLHCDAIHDYLINCPGQLADTPEHSLVRSLAELATSLDEAAENGRQYLTPRNLTRAVCYDHNLFEPYRQQVTSRCKGHEVGAVLIRNAPSINAVPRCSAPDEQARRNRKQESIVSQLFAGATRGSIECLHCGHVSSCVESFHDLSLQIPGSEASTGWGNVFHGKAPLFSARLTWSRFKCHSRYAFGYTAFLPWCRRCGGLCDFVDTVGWCCRLEFPVTDVLDLSPYCDTTSDTAAAQDIATLGADYVLAGVVTHMGSQATSGHYMAYCRDTETNQWYRYDDSDVHEVSASDVSNRLPYMLFYRRHSPHAQEQVDRLLTGLPESDQGEPLAYLSHEWLTLWRHCVQPPPVNDFEFMCSHGAVQPHKASQLLDYAQERQRTRVQAALRELSSPDACAEMHDDLNAGRPFFVISSAWEQQLCDFSQSTSPDEVCPPIDHQKWFDEQGRIKATVDDILRGGVSQVTAAFWEDML</sequence>
<dbReference type="EMBL" id="CH991544">
    <property type="protein sequence ID" value="EDQ91781.1"/>
    <property type="molecule type" value="Genomic_DNA"/>
</dbReference>
<dbReference type="GO" id="GO:0016579">
    <property type="term" value="P:protein deubiquitination"/>
    <property type="evidence" value="ECO:0007669"/>
    <property type="project" value="InterPro"/>
</dbReference>
<dbReference type="PROSITE" id="PS50235">
    <property type="entry name" value="USP_3"/>
    <property type="match status" value="1"/>
</dbReference>
<dbReference type="PROSITE" id="PS00973">
    <property type="entry name" value="USP_2"/>
    <property type="match status" value="1"/>
</dbReference>
<dbReference type="InParanoid" id="A9USH2"/>
<dbReference type="Proteomes" id="UP000001357">
    <property type="component" value="Unassembled WGS sequence"/>
</dbReference>
<dbReference type="GO" id="GO:0005829">
    <property type="term" value="C:cytosol"/>
    <property type="evidence" value="ECO:0000318"/>
    <property type="project" value="GO_Central"/>
</dbReference>
<comment type="similarity">
    <text evidence="1">Belongs to the peptidase C19 family.</text>
</comment>
<keyword evidence="1" id="KW-0645">Protease</keyword>
<comment type="catalytic activity">
    <reaction evidence="1">
        <text>Thiol-dependent hydrolysis of ester, thioester, amide, peptide and isopeptide bonds formed by the C-terminal Gly of ubiquitin (a 76-residue protein attached to proteins as an intracellular targeting signal).</text>
        <dbReference type="EC" id="3.4.19.12"/>
    </reaction>
</comment>
<name>A9USH2_MONBE</name>
<dbReference type="AlphaFoldDB" id="A9USH2"/>
<dbReference type="eggNOG" id="KOG1870">
    <property type="taxonomic scope" value="Eukaryota"/>
</dbReference>
<evidence type="ECO:0000259" key="2">
    <source>
        <dbReference type="PROSITE" id="PS50235"/>
    </source>
</evidence>